<proteinExistence type="predicted"/>
<keyword evidence="1" id="KW-0472">Membrane</keyword>
<dbReference type="Proteomes" id="UP001516464">
    <property type="component" value="Unassembled WGS sequence"/>
</dbReference>
<protein>
    <submittedName>
        <fullName evidence="2">Uncharacterized protein</fullName>
    </submittedName>
</protein>
<evidence type="ECO:0000256" key="1">
    <source>
        <dbReference type="SAM" id="Phobius"/>
    </source>
</evidence>
<sequence length="188" mass="21800">MKKYIYINICSGLLMLASAIIFIYIFLLHHTDLSLSFSEYTKSDFLKMNAQEIKNNIFDGSNIKIPIAGTVEMEGIRVFHEKIQESVVQIIRCKDKLVILNGIEKRVIIHDFEEYKRKFDSLNSAGIQLREWLNRPAKPTMFDPAIIININEDNIIIIDDENKVIIFKDKSSLSDFVNDVLLYHPANY</sequence>
<organism evidence="2 3">
    <name type="scientific">Astathelohania contejeani</name>
    <dbReference type="NCBI Taxonomy" id="164912"/>
    <lineage>
        <taxon>Eukaryota</taxon>
        <taxon>Fungi</taxon>
        <taxon>Fungi incertae sedis</taxon>
        <taxon>Microsporidia</taxon>
        <taxon>Astathelohaniidae</taxon>
        <taxon>Astathelohania</taxon>
    </lineage>
</organism>
<reference evidence="2 3" key="1">
    <citation type="submission" date="2019-01" db="EMBL/GenBank/DDBJ databases">
        <title>Genomes sequencing and comparative genomics of infectious freshwater microsporidia, Cucumispora dikerogammari and Thelohania contejeani.</title>
        <authorList>
            <person name="Cormier A."/>
            <person name="Giraud I."/>
            <person name="Wattier R."/>
            <person name="Teixeira M."/>
            <person name="Grandjean F."/>
            <person name="Rigaud T."/>
            <person name="Cordaux R."/>
        </authorList>
    </citation>
    <scope>NUCLEOTIDE SEQUENCE [LARGE SCALE GENOMIC DNA]</scope>
    <source>
        <strain evidence="2">T1</strain>
        <tissue evidence="2">Spores</tissue>
    </source>
</reference>
<evidence type="ECO:0000313" key="2">
    <source>
        <dbReference type="EMBL" id="KAF7682466.1"/>
    </source>
</evidence>
<name>A0ABQ7HWD9_9MICR</name>
<accession>A0ABQ7HWD9</accession>
<keyword evidence="3" id="KW-1185">Reference proteome</keyword>
<comment type="caution">
    <text evidence="2">The sequence shown here is derived from an EMBL/GenBank/DDBJ whole genome shotgun (WGS) entry which is preliminary data.</text>
</comment>
<gene>
    <name evidence="2" type="ORF">TCON_2307</name>
</gene>
<keyword evidence="1" id="KW-0812">Transmembrane</keyword>
<dbReference type="EMBL" id="SBIQ01000253">
    <property type="protein sequence ID" value="KAF7682466.1"/>
    <property type="molecule type" value="Genomic_DNA"/>
</dbReference>
<keyword evidence="1" id="KW-1133">Transmembrane helix</keyword>
<feature type="transmembrane region" description="Helical" evidence="1">
    <location>
        <begin position="6"/>
        <end position="27"/>
    </location>
</feature>
<evidence type="ECO:0000313" key="3">
    <source>
        <dbReference type="Proteomes" id="UP001516464"/>
    </source>
</evidence>